<evidence type="ECO:0000259" key="8">
    <source>
        <dbReference type="PROSITE" id="PS50850"/>
    </source>
</evidence>
<dbReference type="CDD" id="cd17321">
    <property type="entry name" value="MFS_MMR_MDR_like"/>
    <property type="match status" value="1"/>
</dbReference>
<dbReference type="PROSITE" id="PS50850">
    <property type="entry name" value="MFS"/>
    <property type="match status" value="1"/>
</dbReference>
<feature type="transmembrane region" description="Helical" evidence="7">
    <location>
        <begin position="303"/>
        <end position="321"/>
    </location>
</feature>
<comment type="caution">
    <text evidence="9">The sequence shown here is derived from an EMBL/GenBank/DDBJ whole genome shotgun (WGS) entry which is preliminary data.</text>
</comment>
<accession>A0A175R7Z6</accession>
<feature type="transmembrane region" description="Helical" evidence="7">
    <location>
        <begin position="399"/>
        <end position="419"/>
    </location>
</feature>
<dbReference type="EMBL" id="LDPZ01000023">
    <property type="protein sequence ID" value="KTQ95287.1"/>
    <property type="molecule type" value="Genomic_DNA"/>
</dbReference>
<feature type="transmembrane region" description="Helical" evidence="7">
    <location>
        <begin position="12"/>
        <end position="36"/>
    </location>
</feature>
<organism evidence="9 10">
    <name type="scientific">Aureimonas ureilytica</name>
    <dbReference type="NCBI Taxonomy" id="401562"/>
    <lineage>
        <taxon>Bacteria</taxon>
        <taxon>Pseudomonadati</taxon>
        <taxon>Pseudomonadota</taxon>
        <taxon>Alphaproteobacteria</taxon>
        <taxon>Hyphomicrobiales</taxon>
        <taxon>Aurantimonadaceae</taxon>
        <taxon>Aureimonas</taxon>
    </lineage>
</organism>
<evidence type="ECO:0000256" key="2">
    <source>
        <dbReference type="ARBA" id="ARBA00022448"/>
    </source>
</evidence>
<dbReference type="Gene3D" id="1.20.1250.20">
    <property type="entry name" value="MFS general substrate transporter like domains"/>
    <property type="match status" value="1"/>
</dbReference>
<dbReference type="STRING" id="401562.NS365_16495"/>
<dbReference type="SUPFAM" id="SSF103473">
    <property type="entry name" value="MFS general substrate transporter"/>
    <property type="match status" value="1"/>
</dbReference>
<sequence>MQPADGLPQPQRSLAFATVALTLFVGVLDGAIANIALPPITSDFGIQPADAVWIVNAYQLAVTMVLLPLAKLGEIIGYKRVYLSGLALFTVSSLLCAVSNSLDLLIAARAVQGLGAAGIMSVNIALVRFIFPRAMLGGAVGNVAVIVGVASATGPTIAGLILAVAPWQALFLVNVPIGLVALLVGARTLPATPLSGERFDLRSTLLSAATFGLVISGVNALGHSEGPLLALALIGAGILVGIVFTRTQLSLPAPMLPIDLLRRPIFALSATTSILSFAAQMLAFVALPFFLHDTLGRSASETGLLMTPWPITTALAAFVSGRLADRMREPGRLSALGLAIFASGLLSLTLLPANPSNLDLIWRLALAGLGFGLFQSPNNKILISSAPRERSGGASGIQATARLVGQSMGVALLAVIFGLVPDHAIGAALGCATGLAALGIVPSALRRVERDGEPSGAVGRPAE</sequence>
<dbReference type="InterPro" id="IPR036259">
    <property type="entry name" value="MFS_trans_sf"/>
</dbReference>
<feature type="transmembrane region" description="Helical" evidence="7">
    <location>
        <begin position="425"/>
        <end position="445"/>
    </location>
</feature>
<feature type="transmembrane region" description="Helical" evidence="7">
    <location>
        <begin position="360"/>
        <end position="378"/>
    </location>
</feature>
<dbReference type="GO" id="GO:0022857">
    <property type="term" value="F:transmembrane transporter activity"/>
    <property type="evidence" value="ECO:0007669"/>
    <property type="project" value="InterPro"/>
</dbReference>
<evidence type="ECO:0000256" key="1">
    <source>
        <dbReference type="ARBA" id="ARBA00004651"/>
    </source>
</evidence>
<evidence type="ECO:0000256" key="4">
    <source>
        <dbReference type="ARBA" id="ARBA00022692"/>
    </source>
</evidence>
<evidence type="ECO:0000313" key="10">
    <source>
        <dbReference type="Proteomes" id="UP000078272"/>
    </source>
</evidence>
<feature type="transmembrane region" description="Helical" evidence="7">
    <location>
        <begin position="106"/>
        <end position="131"/>
    </location>
</feature>
<dbReference type="OrthoDB" id="2414439at2"/>
<dbReference type="AlphaFoldDB" id="A0A175R7Z6"/>
<feature type="transmembrane region" description="Helical" evidence="7">
    <location>
        <begin position="143"/>
        <end position="165"/>
    </location>
</feature>
<dbReference type="Gene3D" id="1.20.1720.10">
    <property type="entry name" value="Multidrug resistance protein D"/>
    <property type="match status" value="1"/>
</dbReference>
<feature type="transmembrane region" description="Helical" evidence="7">
    <location>
        <begin position="333"/>
        <end position="354"/>
    </location>
</feature>
<name>A0A175R7Z6_9HYPH</name>
<dbReference type="InterPro" id="IPR020846">
    <property type="entry name" value="MFS_dom"/>
</dbReference>
<evidence type="ECO:0000313" key="9">
    <source>
        <dbReference type="EMBL" id="KTQ95287.1"/>
    </source>
</evidence>
<reference evidence="9 10" key="1">
    <citation type="journal article" date="2016" name="Front. Microbiol.">
        <title>Genomic Resource of Rice Seed Associated Bacteria.</title>
        <authorList>
            <person name="Midha S."/>
            <person name="Bansal K."/>
            <person name="Sharma S."/>
            <person name="Kumar N."/>
            <person name="Patil P.P."/>
            <person name="Chaudhry V."/>
            <person name="Patil P.B."/>
        </authorList>
    </citation>
    <scope>NUCLEOTIDE SEQUENCE [LARGE SCALE GENOMIC DNA]</scope>
    <source>
        <strain evidence="9 10">NS226</strain>
    </source>
</reference>
<feature type="transmembrane region" description="Helical" evidence="7">
    <location>
        <begin position="81"/>
        <end position="100"/>
    </location>
</feature>
<dbReference type="PANTHER" id="PTHR42718">
    <property type="entry name" value="MAJOR FACILITATOR SUPERFAMILY MULTIDRUG TRANSPORTER MFSC"/>
    <property type="match status" value="1"/>
</dbReference>
<feature type="transmembrane region" description="Helical" evidence="7">
    <location>
        <begin position="201"/>
        <end position="222"/>
    </location>
</feature>
<dbReference type="PANTHER" id="PTHR42718:SF46">
    <property type="entry name" value="BLR6921 PROTEIN"/>
    <property type="match status" value="1"/>
</dbReference>
<evidence type="ECO:0000256" key="5">
    <source>
        <dbReference type="ARBA" id="ARBA00022989"/>
    </source>
</evidence>
<gene>
    <name evidence="9" type="ORF">NS226_12075</name>
</gene>
<feature type="transmembrane region" description="Helical" evidence="7">
    <location>
        <begin position="265"/>
        <end position="291"/>
    </location>
</feature>
<keyword evidence="5 7" id="KW-1133">Transmembrane helix</keyword>
<dbReference type="RefSeq" id="WP_058635189.1">
    <property type="nucleotide sequence ID" value="NZ_LDPZ01000023.1"/>
</dbReference>
<feature type="transmembrane region" description="Helical" evidence="7">
    <location>
        <begin position="171"/>
        <end position="189"/>
    </location>
</feature>
<feature type="transmembrane region" description="Helical" evidence="7">
    <location>
        <begin position="51"/>
        <end position="69"/>
    </location>
</feature>
<dbReference type="PATRIC" id="fig|401562.3.peg.1957"/>
<feature type="transmembrane region" description="Helical" evidence="7">
    <location>
        <begin position="228"/>
        <end position="245"/>
    </location>
</feature>
<proteinExistence type="predicted"/>
<evidence type="ECO:0000256" key="3">
    <source>
        <dbReference type="ARBA" id="ARBA00022475"/>
    </source>
</evidence>
<dbReference type="Proteomes" id="UP000078272">
    <property type="component" value="Unassembled WGS sequence"/>
</dbReference>
<comment type="subcellular location">
    <subcellularLocation>
        <location evidence="1">Cell membrane</location>
        <topology evidence="1">Multi-pass membrane protein</topology>
    </subcellularLocation>
</comment>
<protein>
    <submittedName>
        <fullName evidence="9">Multidrug MFS transporter</fullName>
    </submittedName>
</protein>
<evidence type="ECO:0000256" key="6">
    <source>
        <dbReference type="ARBA" id="ARBA00023136"/>
    </source>
</evidence>
<feature type="domain" description="Major facilitator superfamily (MFS) profile" evidence="8">
    <location>
        <begin position="15"/>
        <end position="451"/>
    </location>
</feature>
<evidence type="ECO:0000256" key="7">
    <source>
        <dbReference type="SAM" id="Phobius"/>
    </source>
</evidence>
<dbReference type="GO" id="GO:0005886">
    <property type="term" value="C:plasma membrane"/>
    <property type="evidence" value="ECO:0007669"/>
    <property type="project" value="UniProtKB-SubCell"/>
</dbReference>
<dbReference type="PRINTS" id="PR01036">
    <property type="entry name" value="TCRTETB"/>
</dbReference>
<keyword evidence="4 7" id="KW-0812">Transmembrane</keyword>
<dbReference type="Pfam" id="PF07690">
    <property type="entry name" value="MFS_1"/>
    <property type="match status" value="1"/>
</dbReference>
<keyword evidence="3" id="KW-1003">Cell membrane</keyword>
<dbReference type="InterPro" id="IPR011701">
    <property type="entry name" value="MFS"/>
</dbReference>
<keyword evidence="6 7" id="KW-0472">Membrane</keyword>
<keyword evidence="2" id="KW-0813">Transport</keyword>